<feature type="binding site" evidence="15">
    <location>
        <position position="112"/>
    </location>
    <ligand>
        <name>DNA</name>
        <dbReference type="ChEBI" id="CHEBI:16991"/>
    </ligand>
</feature>
<dbReference type="EMBL" id="MCHY01000008">
    <property type="protein sequence ID" value="RKD23792.1"/>
    <property type="molecule type" value="Genomic_DNA"/>
</dbReference>
<keyword evidence="4 15" id="KW-0479">Metal-binding</keyword>
<dbReference type="NCBIfam" id="NF002211">
    <property type="entry name" value="PRK01103.1"/>
    <property type="match status" value="1"/>
</dbReference>
<dbReference type="GO" id="GO:0003684">
    <property type="term" value="F:damaged DNA binding"/>
    <property type="evidence" value="ECO:0007669"/>
    <property type="project" value="InterPro"/>
</dbReference>
<dbReference type="InterPro" id="IPR035937">
    <property type="entry name" value="FPG_N"/>
</dbReference>
<dbReference type="Pfam" id="PF06827">
    <property type="entry name" value="zf-FPG_IleRS"/>
    <property type="match status" value="1"/>
</dbReference>
<evidence type="ECO:0000313" key="18">
    <source>
        <dbReference type="EMBL" id="RKD23792.1"/>
    </source>
</evidence>
<dbReference type="SMART" id="SM01232">
    <property type="entry name" value="H2TH"/>
    <property type="match status" value="1"/>
</dbReference>
<dbReference type="InterPro" id="IPR020629">
    <property type="entry name" value="FPG_Glyclase"/>
</dbReference>
<feature type="active site" description="Proton donor; for delta-elimination activity" evidence="15">
    <location>
        <position position="264"/>
    </location>
</feature>
<dbReference type="PANTHER" id="PTHR22993:SF9">
    <property type="entry name" value="FORMAMIDOPYRIMIDINE-DNA GLYCOSYLASE"/>
    <property type="match status" value="1"/>
</dbReference>
<keyword evidence="13 15" id="KW-0326">Glycosidase</keyword>
<comment type="catalytic activity">
    <reaction evidence="14 15">
        <text>2'-deoxyribonucleotide-(2'-deoxyribose 5'-phosphate)-2'-deoxyribonucleotide-DNA = a 3'-end 2'-deoxyribonucleotide-(2,3-dehydro-2,3-deoxyribose 5'-phosphate)-DNA + a 5'-end 5'-phospho-2'-deoxyribonucleoside-DNA + H(+)</text>
        <dbReference type="Rhea" id="RHEA:66592"/>
        <dbReference type="Rhea" id="RHEA-COMP:13180"/>
        <dbReference type="Rhea" id="RHEA-COMP:16897"/>
        <dbReference type="Rhea" id="RHEA-COMP:17067"/>
        <dbReference type="ChEBI" id="CHEBI:15378"/>
        <dbReference type="ChEBI" id="CHEBI:136412"/>
        <dbReference type="ChEBI" id="CHEBI:157695"/>
        <dbReference type="ChEBI" id="CHEBI:167181"/>
        <dbReference type="EC" id="4.2.99.18"/>
    </reaction>
</comment>
<feature type="domain" description="FPG-type" evidence="16">
    <location>
        <begin position="240"/>
        <end position="274"/>
    </location>
</feature>
<evidence type="ECO:0000256" key="9">
    <source>
        <dbReference type="ARBA" id="ARBA00023125"/>
    </source>
</evidence>
<gene>
    <name evidence="15" type="primary">mutM</name>
    <name evidence="15" type="synonym">fpg</name>
    <name evidence="18" type="ORF">BEP19_05015</name>
</gene>
<comment type="caution">
    <text evidence="18">The sequence shown here is derived from an EMBL/GenBank/DDBJ whole genome shotgun (WGS) entry which is preliminary data.</text>
</comment>
<dbReference type="Gene3D" id="1.10.8.50">
    <property type="match status" value="1"/>
</dbReference>
<feature type="active site" description="Schiff-base intermediate with DNA" evidence="15">
    <location>
        <position position="2"/>
    </location>
</feature>
<dbReference type="OrthoDB" id="9800855at2"/>
<evidence type="ECO:0000256" key="3">
    <source>
        <dbReference type="ARBA" id="ARBA00011245"/>
    </source>
</evidence>
<dbReference type="GO" id="GO:0003690">
    <property type="term" value="F:double-stranded DNA binding"/>
    <property type="evidence" value="ECO:0007669"/>
    <property type="project" value="UniProtKB-ARBA"/>
</dbReference>
<evidence type="ECO:0000256" key="4">
    <source>
        <dbReference type="ARBA" id="ARBA00022723"/>
    </source>
</evidence>
<dbReference type="Proteomes" id="UP000284219">
    <property type="component" value="Unassembled WGS sequence"/>
</dbReference>
<comment type="cofactor">
    <cofactor evidence="15">
        <name>Zn(2+)</name>
        <dbReference type="ChEBI" id="CHEBI:29105"/>
    </cofactor>
    <text evidence="15">Binds 1 zinc ion per subunit.</text>
</comment>
<evidence type="ECO:0000256" key="15">
    <source>
        <dbReference type="HAMAP-Rule" id="MF_00103"/>
    </source>
</evidence>
<dbReference type="FunFam" id="3.20.190.10:FF:000001">
    <property type="entry name" value="Formamidopyrimidine-DNA glycosylase"/>
    <property type="match status" value="1"/>
</dbReference>
<dbReference type="InterPro" id="IPR010663">
    <property type="entry name" value="Znf_FPG/IleRS"/>
</dbReference>
<dbReference type="Gene3D" id="3.20.190.10">
    <property type="entry name" value="MutM-like, N-terminal"/>
    <property type="match status" value="1"/>
</dbReference>
<dbReference type="InterPro" id="IPR015887">
    <property type="entry name" value="DNA_glyclase_Znf_dom_DNA_BS"/>
</dbReference>
<dbReference type="InterPro" id="IPR015886">
    <property type="entry name" value="H2TH_FPG"/>
</dbReference>
<dbReference type="SMART" id="SM00898">
    <property type="entry name" value="Fapy_DNA_glyco"/>
    <property type="match status" value="1"/>
</dbReference>
<evidence type="ECO:0000256" key="6">
    <source>
        <dbReference type="ARBA" id="ARBA00022771"/>
    </source>
</evidence>
<keyword evidence="19" id="KW-1185">Reference proteome</keyword>
<keyword evidence="5 15" id="KW-0227">DNA damage</keyword>
<dbReference type="SUPFAM" id="SSF57716">
    <property type="entry name" value="Glucocorticoid receptor-like (DNA-binding domain)"/>
    <property type="match status" value="1"/>
</dbReference>
<keyword evidence="8 15" id="KW-0862">Zinc</keyword>
<dbReference type="GO" id="GO:0140078">
    <property type="term" value="F:class I DNA-(apurinic or apyrimidinic site) endonuclease activity"/>
    <property type="evidence" value="ECO:0007669"/>
    <property type="project" value="UniProtKB-EC"/>
</dbReference>
<dbReference type="EC" id="4.2.99.18" evidence="15"/>
<evidence type="ECO:0000256" key="12">
    <source>
        <dbReference type="ARBA" id="ARBA00023268"/>
    </source>
</evidence>
<evidence type="ECO:0000256" key="8">
    <source>
        <dbReference type="ARBA" id="ARBA00022833"/>
    </source>
</evidence>
<dbReference type="GO" id="GO:0008270">
    <property type="term" value="F:zinc ion binding"/>
    <property type="evidence" value="ECO:0007669"/>
    <property type="project" value="UniProtKB-UniRule"/>
</dbReference>
<dbReference type="GO" id="GO:0034039">
    <property type="term" value="F:8-oxo-7,8-dihydroguanine DNA N-glycosylase activity"/>
    <property type="evidence" value="ECO:0007669"/>
    <property type="project" value="TreeGrafter"/>
</dbReference>
<evidence type="ECO:0000256" key="10">
    <source>
        <dbReference type="ARBA" id="ARBA00023204"/>
    </source>
</evidence>
<feature type="active site" description="Proton donor" evidence="15">
    <location>
        <position position="3"/>
    </location>
</feature>
<feature type="binding site" evidence="15">
    <location>
        <position position="93"/>
    </location>
    <ligand>
        <name>DNA</name>
        <dbReference type="ChEBI" id="CHEBI:16991"/>
    </ligand>
</feature>
<name>A0A419SIL2_9BACL</name>
<proteinExistence type="inferred from homology"/>
<evidence type="ECO:0000256" key="1">
    <source>
        <dbReference type="ARBA" id="ARBA00001668"/>
    </source>
</evidence>
<dbReference type="SUPFAM" id="SSF81624">
    <property type="entry name" value="N-terminal domain of MutM-like DNA repair proteins"/>
    <property type="match status" value="1"/>
</dbReference>
<dbReference type="CDD" id="cd08966">
    <property type="entry name" value="EcFpg-like_N"/>
    <property type="match status" value="1"/>
</dbReference>
<evidence type="ECO:0000256" key="13">
    <source>
        <dbReference type="ARBA" id="ARBA00023295"/>
    </source>
</evidence>
<keyword evidence="11 15" id="KW-0456">Lyase</keyword>
<dbReference type="AlphaFoldDB" id="A0A419SIL2"/>
<evidence type="ECO:0000256" key="2">
    <source>
        <dbReference type="ARBA" id="ARBA00009409"/>
    </source>
</evidence>
<evidence type="ECO:0000259" key="16">
    <source>
        <dbReference type="PROSITE" id="PS51066"/>
    </source>
</evidence>
<dbReference type="PROSITE" id="PS51066">
    <property type="entry name" value="ZF_FPG_2"/>
    <property type="match status" value="1"/>
</dbReference>
<feature type="domain" description="Formamidopyrimidine-DNA glycosylase catalytic" evidence="17">
    <location>
        <begin position="2"/>
        <end position="115"/>
    </location>
</feature>
<evidence type="ECO:0000259" key="17">
    <source>
        <dbReference type="PROSITE" id="PS51068"/>
    </source>
</evidence>
<dbReference type="PROSITE" id="PS51068">
    <property type="entry name" value="FPG_CAT"/>
    <property type="match status" value="1"/>
</dbReference>
<dbReference type="SUPFAM" id="SSF46946">
    <property type="entry name" value="S13-like H2TH domain"/>
    <property type="match status" value="1"/>
</dbReference>
<evidence type="ECO:0000313" key="19">
    <source>
        <dbReference type="Proteomes" id="UP000284219"/>
    </source>
</evidence>
<dbReference type="FunFam" id="1.10.8.50:FF:000003">
    <property type="entry name" value="Formamidopyrimidine-DNA glycosylase"/>
    <property type="match status" value="1"/>
</dbReference>
<reference evidence="18 19" key="1">
    <citation type="submission" date="2016-08" db="EMBL/GenBank/DDBJ databases">
        <title>Novel Firmicute Genomes.</title>
        <authorList>
            <person name="Poppleton D.I."/>
            <person name="Gribaldo S."/>
        </authorList>
    </citation>
    <scope>NUCLEOTIDE SEQUENCE [LARGE SCALE GENOMIC DNA]</scope>
    <source>
        <strain evidence="18 19">RAOx-1</strain>
    </source>
</reference>
<dbReference type="GO" id="GO:0006284">
    <property type="term" value="P:base-excision repair"/>
    <property type="evidence" value="ECO:0007669"/>
    <property type="project" value="InterPro"/>
</dbReference>
<dbReference type="PANTHER" id="PTHR22993">
    <property type="entry name" value="FORMAMIDOPYRIMIDINE-DNA GLYCOSYLASE"/>
    <property type="match status" value="1"/>
</dbReference>
<evidence type="ECO:0000256" key="5">
    <source>
        <dbReference type="ARBA" id="ARBA00022763"/>
    </source>
</evidence>
<sequence>MPELPEVETVKRTLQTLVCGKKIERVTVSLPRIARSPSDLMQFCSLLEGETIQDVERRGKFLKVIMDEIVLVSHLRMEGRYGVYQANEPLEKHTHVIFHFTDGTELRYRDVRQFGTMDVLLKGEVDHFPSLAKLGPEPLADEFTLSQFRTLMKGRSGKIKPLLLNQEFIVGLGNIYVDEALYAARIHPETAADQLSANKLAELYQAIRDTLQAAVEQGGSSIKSYVNGQGEMGMFQQQLQAYGRNGEPCSRCGNTLERTVVAGRGTHFCPRCQKQMK</sequence>
<comment type="subunit">
    <text evidence="3 15">Monomer.</text>
</comment>
<feature type="binding site" evidence="15">
    <location>
        <position position="155"/>
    </location>
    <ligand>
        <name>DNA</name>
        <dbReference type="ChEBI" id="CHEBI:16991"/>
    </ligand>
</feature>
<keyword evidence="12 15" id="KW-0511">Multifunctional enzyme</keyword>
<keyword evidence="9 15" id="KW-0238">DNA-binding</keyword>
<evidence type="ECO:0000256" key="14">
    <source>
        <dbReference type="ARBA" id="ARBA00044632"/>
    </source>
</evidence>
<dbReference type="RefSeq" id="WP_120189020.1">
    <property type="nucleotide sequence ID" value="NZ_MCHY01000008.1"/>
</dbReference>
<dbReference type="PROSITE" id="PS01242">
    <property type="entry name" value="ZF_FPG_1"/>
    <property type="match status" value="1"/>
</dbReference>
<dbReference type="EC" id="3.2.2.23" evidence="15"/>
<dbReference type="NCBIfam" id="TIGR00577">
    <property type="entry name" value="fpg"/>
    <property type="match status" value="1"/>
</dbReference>
<organism evidence="18 19">
    <name type="scientific">Ammoniphilus oxalaticus</name>
    <dbReference type="NCBI Taxonomy" id="66863"/>
    <lineage>
        <taxon>Bacteria</taxon>
        <taxon>Bacillati</taxon>
        <taxon>Bacillota</taxon>
        <taxon>Bacilli</taxon>
        <taxon>Bacillales</taxon>
        <taxon>Paenibacillaceae</taxon>
        <taxon>Aneurinibacillus group</taxon>
        <taxon>Ammoniphilus</taxon>
    </lineage>
</organism>
<dbReference type="HAMAP" id="MF_00103">
    <property type="entry name" value="Fapy_DNA_glycosyl"/>
    <property type="match status" value="1"/>
</dbReference>
<keyword evidence="10 15" id="KW-0234">DNA repair</keyword>
<keyword evidence="7 15" id="KW-0378">Hydrolase</keyword>
<dbReference type="InterPro" id="IPR012319">
    <property type="entry name" value="FPG_cat"/>
</dbReference>
<comment type="similarity">
    <text evidence="2 15">Belongs to the FPG family.</text>
</comment>
<comment type="catalytic activity">
    <reaction evidence="1 15">
        <text>Hydrolysis of DNA containing ring-opened 7-methylguanine residues, releasing 2,6-diamino-4-hydroxy-5-(N-methyl)formamidopyrimidine.</text>
        <dbReference type="EC" id="3.2.2.23"/>
    </reaction>
</comment>
<dbReference type="InterPro" id="IPR000214">
    <property type="entry name" value="Znf_DNA_glyclase/AP_lyase"/>
</dbReference>
<protein>
    <recommendedName>
        <fullName evidence="15">Formamidopyrimidine-DNA glycosylase</fullName>
        <shortName evidence="15">Fapy-DNA glycosylase</shortName>
        <ecNumber evidence="15">3.2.2.23</ecNumber>
    </recommendedName>
    <alternativeName>
        <fullName evidence="15">DNA-(apurinic or apyrimidinic site) lyase MutM</fullName>
        <shortName evidence="15">AP lyase MutM</shortName>
        <ecNumber evidence="15">4.2.99.18</ecNumber>
    </alternativeName>
</protein>
<evidence type="ECO:0000256" key="7">
    <source>
        <dbReference type="ARBA" id="ARBA00022801"/>
    </source>
</evidence>
<feature type="active site" description="Proton donor; for beta-elimination activity" evidence="15">
    <location>
        <position position="60"/>
    </location>
</feature>
<dbReference type="InterPro" id="IPR010979">
    <property type="entry name" value="Ribosomal_uS13-like_H2TH"/>
</dbReference>
<comment type="function">
    <text evidence="15">Involved in base excision repair of DNA damaged by oxidation or by mutagenic agents. Acts as DNA glycosylase that recognizes and removes damaged bases. Has a preference for oxidized purines, such as 7,8-dihydro-8-oxoguanine (8-oxoG). Has AP (apurinic/apyrimidinic) lyase activity and introduces nicks in the DNA strand. Cleaves the DNA backbone by beta-delta elimination to generate a single-strand break at the site of the removed base with both 3'- and 5'-phosphates.</text>
</comment>
<accession>A0A419SIL2</accession>
<dbReference type="Pfam" id="PF01149">
    <property type="entry name" value="Fapy_DNA_glyco"/>
    <property type="match status" value="1"/>
</dbReference>
<evidence type="ECO:0000256" key="11">
    <source>
        <dbReference type="ARBA" id="ARBA00023239"/>
    </source>
</evidence>
<keyword evidence="6 15" id="KW-0863">Zinc-finger</keyword>
<dbReference type="Pfam" id="PF06831">
    <property type="entry name" value="H2TH"/>
    <property type="match status" value="1"/>
</dbReference>